<comment type="subcellular location">
    <subcellularLocation>
        <location evidence="1">Nucleus</location>
    </subcellularLocation>
</comment>
<dbReference type="Pfam" id="PF13934">
    <property type="entry name" value="ELYS"/>
    <property type="match status" value="1"/>
</dbReference>
<feature type="region of interest" description="Disordered" evidence="3">
    <location>
        <begin position="512"/>
        <end position="540"/>
    </location>
</feature>
<feature type="region of interest" description="Disordered" evidence="3">
    <location>
        <begin position="418"/>
        <end position="471"/>
    </location>
</feature>
<dbReference type="OrthoDB" id="20729at2759"/>
<reference evidence="6" key="1">
    <citation type="journal article" date="2012" name="Science">
        <title>The Paleozoic origin of enzymatic lignin decomposition reconstructed from 31 fungal genomes.</title>
        <authorList>
            <person name="Floudas D."/>
            <person name="Binder M."/>
            <person name="Riley R."/>
            <person name="Barry K."/>
            <person name="Blanchette R.A."/>
            <person name="Henrissat B."/>
            <person name="Martinez A.T."/>
            <person name="Otillar R."/>
            <person name="Spatafora J.W."/>
            <person name="Yadav J.S."/>
            <person name="Aerts A."/>
            <person name="Benoit I."/>
            <person name="Boyd A."/>
            <person name="Carlson A."/>
            <person name="Copeland A."/>
            <person name="Coutinho P.M."/>
            <person name="de Vries R.P."/>
            <person name="Ferreira P."/>
            <person name="Findley K."/>
            <person name="Foster B."/>
            <person name="Gaskell J."/>
            <person name="Glotzer D."/>
            <person name="Gorecki P."/>
            <person name="Heitman J."/>
            <person name="Hesse C."/>
            <person name="Hori C."/>
            <person name="Igarashi K."/>
            <person name="Jurgens J.A."/>
            <person name="Kallen N."/>
            <person name="Kersten P."/>
            <person name="Kohler A."/>
            <person name="Kuees U."/>
            <person name="Kumar T.K.A."/>
            <person name="Kuo A."/>
            <person name="LaButti K."/>
            <person name="Larrondo L.F."/>
            <person name="Lindquist E."/>
            <person name="Ling A."/>
            <person name="Lombard V."/>
            <person name="Lucas S."/>
            <person name="Lundell T."/>
            <person name="Martin R."/>
            <person name="McLaughlin D.J."/>
            <person name="Morgenstern I."/>
            <person name="Morin E."/>
            <person name="Murat C."/>
            <person name="Nagy L.G."/>
            <person name="Nolan M."/>
            <person name="Ohm R.A."/>
            <person name="Patyshakuliyeva A."/>
            <person name="Rokas A."/>
            <person name="Ruiz-Duenas F.J."/>
            <person name="Sabat G."/>
            <person name="Salamov A."/>
            <person name="Samejima M."/>
            <person name="Schmutz J."/>
            <person name="Slot J.C."/>
            <person name="St John F."/>
            <person name="Stenlid J."/>
            <person name="Sun H."/>
            <person name="Sun S."/>
            <person name="Syed K."/>
            <person name="Tsang A."/>
            <person name="Wiebenga A."/>
            <person name="Young D."/>
            <person name="Pisabarro A."/>
            <person name="Eastwood D.C."/>
            <person name="Martin F."/>
            <person name="Cullen D."/>
            <person name="Grigoriev I.V."/>
            <person name="Hibbett D.S."/>
        </authorList>
    </citation>
    <scope>NUCLEOTIDE SEQUENCE [LARGE SCALE GENOMIC DNA]</scope>
    <source>
        <strain evidence="6">RWD-64-598 SS2</strain>
    </source>
</reference>
<evidence type="ECO:0000313" key="5">
    <source>
        <dbReference type="EMBL" id="EIW78486.1"/>
    </source>
</evidence>
<evidence type="ECO:0000256" key="2">
    <source>
        <dbReference type="ARBA" id="ARBA00023242"/>
    </source>
</evidence>
<dbReference type="InterPro" id="IPR025151">
    <property type="entry name" value="ELYS_dom"/>
</dbReference>
<feature type="region of interest" description="Disordered" evidence="3">
    <location>
        <begin position="587"/>
        <end position="606"/>
    </location>
</feature>
<evidence type="ECO:0000313" key="6">
    <source>
        <dbReference type="Proteomes" id="UP000053558"/>
    </source>
</evidence>
<feature type="compositionally biased region" description="Low complexity" evidence="3">
    <location>
        <begin position="461"/>
        <end position="471"/>
    </location>
</feature>
<feature type="domain" description="ELYS-like" evidence="4">
    <location>
        <begin position="39"/>
        <end position="249"/>
    </location>
</feature>
<dbReference type="RefSeq" id="XP_007771514.1">
    <property type="nucleotide sequence ID" value="XM_007773324.1"/>
</dbReference>
<dbReference type="EMBL" id="JH711582">
    <property type="protein sequence ID" value="EIW78486.1"/>
    <property type="molecule type" value="Genomic_DNA"/>
</dbReference>
<keyword evidence="6" id="KW-1185">Reference proteome</keyword>
<feature type="compositionally biased region" description="Low complexity" evidence="3">
    <location>
        <begin position="624"/>
        <end position="640"/>
    </location>
</feature>
<dbReference type="KEGG" id="cput:CONPUDRAFT_167488"/>
<name>A0A5M3MHJ8_CONPW</name>
<keyword evidence="2" id="KW-0539">Nucleus</keyword>
<proteinExistence type="predicted"/>
<evidence type="ECO:0000256" key="1">
    <source>
        <dbReference type="ARBA" id="ARBA00004123"/>
    </source>
</evidence>
<feature type="non-terminal residue" evidence="5">
    <location>
        <position position="640"/>
    </location>
</feature>
<evidence type="ECO:0000256" key="3">
    <source>
        <dbReference type="SAM" id="MobiDB-lite"/>
    </source>
</evidence>
<comment type="caution">
    <text evidence="5">The sequence shown here is derived from an EMBL/GenBank/DDBJ whole genome shotgun (WGS) entry which is preliminary data.</text>
</comment>
<dbReference type="Proteomes" id="UP000053558">
    <property type="component" value="Unassembled WGS sequence"/>
</dbReference>
<organism evidence="5 6">
    <name type="scientific">Coniophora puteana (strain RWD-64-598)</name>
    <name type="common">Brown rot fungus</name>
    <dbReference type="NCBI Taxonomy" id="741705"/>
    <lineage>
        <taxon>Eukaryota</taxon>
        <taxon>Fungi</taxon>
        <taxon>Dikarya</taxon>
        <taxon>Basidiomycota</taxon>
        <taxon>Agaricomycotina</taxon>
        <taxon>Agaricomycetes</taxon>
        <taxon>Agaricomycetidae</taxon>
        <taxon>Boletales</taxon>
        <taxon>Coniophorineae</taxon>
        <taxon>Coniophoraceae</taxon>
        <taxon>Coniophora</taxon>
    </lineage>
</organism>
<gene>
    <name evidence="5" type="ORF">CONPUDRAFT_167488</name>
</gene>
<dbReference type="AlphaFoldDB" id="A0A5M3MHJ8"/>
<feature type="region of interest" description="Disordered" evidence="3">
    <location>
        <begin position="614"/>
        <end position="640"/>
    </location>
</feature>
<feature type="compositionally biased region" description="Low complexity" evidence="3">
    <location>
        <begin position="432"/>
        <end position="444"/>
    </location>
</feature>
<accession>A0A5M3MHJ8</accession>
<sequence length="640" mass="66395">MDIEISPVVEWLALFQPQNVLPWRVHDVEDRRARMTDVLLFDVLLIRGGIHQPDLVYPPRDADGLARLLEAIHHSTYDSLKKDCLVYILLKWYQDGRETPFYEQKCIPPQFSLLADAYWYLDAGVNVAKAVSILCDARLNRDYSSKILQALALAPNSSPLIVKYVRTAKPQLTEPDDIELYTLALAETSLPEAWRYQRSFPERSETRQRLIRKIIGWCLSPTIRGDALALFVALALTEYEQSELHAFARAPPPASTTSLSPASGIPPQSLAALHDLVVLRLVQAGSFAAAVRLDRELAASVHGASSRAGGAVARAAEERRRMLDEVLGTLPPVERRLVEADAAAAASVLAAQSSGPVLPAALPQPQPASQDLSMSMSMSWEHVPPPSAAAAVSVSANASASASASASARASPLTIISQPLAPPRERNPLNGSTSSFASLSASAAKGPRNPQELFAPPRASPSPGSKSVSASPAFGASANLGSSTRSNANANANGGGGAPAFAAFSQNFGQSISASGSSSMRPSASASASASASGAPSISAPPVGPSGLKLSFAKPSLSASTSSSFFNIGNNNSLSASANGFSYGGGGGGGGGGPRPASTSLFFDKLSGRQPPNAFYAGVGAGAGRSASPAGSSASANMNG</sequence>
<evidence type="ECO:0000259" key="4">
    <source>
        <dbReference type="Pfam" id="PF13934"/>
    </source>
</evidence>
<protein>
    <recommendedName>
        <fullName evidence="4">ELYS-like domain-containing protein</fullName>
    </recommendedName>
</protein>
<dbReference type="GO" id="GO:0005634">
    <property type="term" value="C:nucleus"/>
    <property type="evidence" value="ECO:0007669"/>
    <property type="project" value="UniProtKB-SubCell"/>
</dbReference>
<dbReference type="GeneID" id="19205782"/>